<sequence length="86" mass="9646">MDLELTDDDDDGSLEVLYKGYGKAKYLTTMVQHTDATNFCSMMERLQLNKANLDTADPNKMVDEEFHATFHGFSSLMEGFLGAAQD</sequence>
<dbReference type="AlphaFoldDB" id="A0A6A4YZ87"/>
<reference evidence="1 2" key="1">
    <citation type="submission" date="2019-06" db="EMBL/GenBank/DDBJ databases">
        <title>Genomics analysis of Aphanomyces spp. identifies a new class of oomycete effector associated with host adaptation.</title>
        <authorList>
            <person name="Gaulin E."/>
        </authorList>
    </citation>
    <scope>NUCLEOTIDE SEQUENCE [LARGE SCALE GENOMIC DNA]</scope>
    <source>
        <strain evidence="1 2">E</strain>
    </source>
</reference>
<gene>
    <name evidence="1" type="ORF">AaE_015722</name>
</gene>
<comment type="caution">
    <text evidence="1">The sequence shown here is derived from an EMBL/GenBank/DDBJ whole genome shotgun (WGS) entry which is preliminary data.</text>
</comment>
<protein>
    <submittedName>
        <fullName evidence="1">Uncharacterized protein</fullName>
    </submittedName>
</protein>
<dbReference type="Proteomes" id="UP000469452">
    <property type="component" value="Unassembled WGS sequence"/>
</dbReference>
<evidence type="ECO:0000313" key="2">
    <source>
        <dbReference type="Proteomes" id="UP000469452"/>
    </source>
</evidence>
<evidence type="ECO:0000313" key="1">
    <source>
        <dbReference type="EMBL" id="KAF0702776.1"/>
    </source>
</evidence>
<dbReference type="EMBL" id="VJMI01021018">
    <property type="protein sequence ID" value="KAF0702776.1"/>
    <property type="molecule type" value="Genomic_DNA"/>
</dbReference>
<accession>A0A6A4YZ87</accession>
<name>A0A6A4YZ87_APHAT</name>
<organism evidence="1 2">
    <name type="scientific">Aphanomyces astaci</name>
    <name type="common">Crayfish plague agent</name>
    <dbReference type="NCBI Taxonomy" id="112090"/>
    <lineage>
        <taxon>Eukaryota</taxon>
        <taxon>Sar</taxon>
        <taxon>Stramenopiles</taxon>
        <taxon>Oomycota</taxon>
        <taxon>Saprolegniomycetes</taxon>
        <taxon>Saprolegniales</taxon>
        <taxon>Verrucalvaceae</taxon>
        <taxon>Aphanomyces</taxon>
    </lineage>
</organism>
<proteinExistence type="predicted"/>